<dbReference type="EMBL" id="LBWB01000037">
    <property type="protein sequence ID" value="KKQ98662.1"/>
    <property type="molecule type" value="Genomic_DNA"/>
</dbReference>
<sequence length="27" mass="3310">MKLVFEMIDGEPYMWDATEKRYNKVKS</sequence>
<feature type="non-terminal residue" evidence="1">
    <location>
        <position position="27"/>
    </location>
</feature>
<protein>
    <submittedName>
        <fullName evidence="1">Uncharacterized protein</fullName>
    </submittedName>
</protein>
<reference evidence="1 2" key="1">
    <citation type="journal article" date="2015" name="Nature">
        <title>rRNA introns, odd ribosomes, and small enigmatic genomes across a large radiation of phyla.</title>
        <authorList>
            <person name="Brown C.T."/>
            <person name="Hug L.A."/>
            <person name="Thomas B.C."/>
            <person name="Sharon I."/>
            <person name="Castelle C.J."/>
            <person name="Singh A."/>
            <person name="Wilkins M.J."/>
            <person name="Williams K.H."/>
            <person name="Banfield J.F."/>
        </authorList>
    </citation>
    <scope>NUCLEOTIDE SEQUENCE [LARGE SCALE GENOMIC DNA]</scope>
</reference>
<accession>A0A0G0M624</accession>
<organism evidence="1 2">
    <name type="scientific">Candidatus Woesebacteria bacterium GW2011_GWB1_39_12</name>
    <dbReference type="NCBI Taxonomy" id="1618574"/>
    <lineage>
        <taxon>Bacteria</taxon>
        <taxon>Candidatus Woeseibacteriota</taxon>
    </lineage>
</organism>
<gene>
    <name evidence="1" type="ORF">UT24_C0037G0001</name>
</gene>
<dbReference type="AlphaFoldDB" id="A0A0G0M624"/>
<evidence type="ECO:0000313" key="1">
    <source>
        <dbReference type="EMBL" id="KKQ98662.1"/>
    </source>
</evidence>
<comment type="caution">
    <text evidence="1">The sequence shown here is derived from an EMBL/GenBank/DDBJ whole genome shotgun (WGS) entry which is preliminary data.</text>
</comment>
<dbReference type="Proteomes" id="UP000033881">
    <property type="component" value="Unassembled WGS sequence"/>
</dbReference>
<dbReference type="STRING" id="1618574.UT24_C0037G0001"/>
<evidence type="ECO:0000313" key="2">
    <source>
        <dbReference type="Proteomes" id="UP000033881"/>
    </source>
</evidence>
<proteinExistence type="predicted"/>
<name>A0A0G0M624_9BACT</name>